<dbReference type="Proteomes" id="UP000254496">
    <property type="component" value="Unassembled WGS sequence"/>
</dbReference>
<proteinExistence type="predicted"/>
<keyword evidence="1 5" id="KW-0808">Transferase</keyword>
<sequence length="234" mass="27457">MNAIILAAGLGSRLKEITKNKHKALLPVDNIPNIERTILYLHEAGIKDIFIVTGYLKEQFDYLRDKYNCNLIYNDKFIEYNNVYSFYLAKDYFSDTYVIDSDVILTRNIFLEKLNRSSYFVIKRPISEDNEWIPECDNNDRVINMRISNDVKASLLGVSYWNKKDATKIKEKLEKYNSKDNLTNSKLYWDNIPISMLDDLNIGVFNLNENDAFEVDKLEHYYFALNNINSRGIV</sequence>
<dbReference type="EMBL" id="UGHJ01000001">
    <property type="protein sequence ID" value="STO68304.1"/>
    <property type="molecule type" value="Genomic_DNA"/>
</dbReference>
<dbReference type="InterPro" id="IPR025877">
    <property type="entry name" value="MobA-like_NTP_Trfase"/>
</dbReference>
<keyword evidence="7" id="KW-1185">Reference proteome</keyword>
<dbReference type="EC" id="2.7.7.9" evidence="5"/>
<reference evidence="7 8" key="1">
    <citation type="submission" date="2018-06" db="EMBL/GenBank/DDBJ databases">
        <authorList>
            <consortium name="Pathogen Informatics"/>
            <person name="Doyle S."/>
        </authorList>
    </citation>
    <scope>NUCLEOTIDE SEQUENCE [LARGE SCALE GENOMIC DNA]</scope>
    <source>
        <strain evidence="5 7">NCTC1659</strain>
        <strain evidence="6 8">NCTC8540</strain>
    </source>
</reference>
<dbReference type="AlphaFoldDB" id="A0A1V4B0S0"/>
<dbReference type="PANTHER" id="PTHR43584:SF5">
    <property type="entry name" value="PROTEIN LICC"/>
    <property type="match status" value="1"/>
</dbReference>
<evidence type="ECO:0000313" key="6">
    <source>
        <dbReference type="EMBL" id="STO68304.1"/>
    </source>
</evidence>
<dbReference type="OrthoDB" id="9803871at2"/>
<dbReference type="GO" id="GO:0003983">
    <property type="term" value="F:UTP:glucose-1-phosphate uridylyltransferase activity"/>
    <property type="evidence" value="ECO:0007669"/>
    <property type="project" value="UniProtKB-EC"/>
</dbReference>
<dbReference type="SUPFAM" id="SSF53448">
    <property type="entry name" value="Nucleotide-diphospho-sugar transferases"/>
    <property type="match status" value="1"/>
</dbReference>
<dbReference type="STRING" id="733.B0186_06990"/>
<dbReference type="CDD" id="cd02523">
    <property type="entry name" value="PC_cytidylyltransferase"/>
    <property type="match status" value="1"/>
</dbReference>
<dbReference type="PANTHER" id="PTHR43584">
    <property type="entry name" value="NUCLEOTIDYL TRANSFERASE"/>
    <property type="match status" value="1"/>
</dbReference>
<gene>
    <name evidence="5" type="primary">licC</name>
    <name evidence="5" type="ORF">NCTC1659_02099</name>
    <name evidence="6" type="ORF">NCTC8540_00793</name>
</gene>
<keyword evidence="2 5" id="KW-0548">Nucleotidyltransferase</keyword>
<dbReference type="RefSeq" id="WP_078218655.1">
    <property type="nucleotide sequence ID" value="NZ_MUXZ01000018.1"/>
</dbReference>
<accession>A0A1V4B0S0</accession>
<dbReference type="InterPro" id="IPR017189">
    <property type="entry name" value="CTP-phospocholine_CTT"/>
</dbReference>
<feature type="domain" description="MobA-like NTP transferase" evidence="4">
    <location>
        <begin position="3"/>
        <end position="89"/>
    </location>
</feature>
<evidence type="ECO:0000259" key="4">
    <source>
        <dbReference type="Pfam" id="PF12804"/>
    </source>
</evidence>
<evidence type="ECO:0000313" key="5">
    <source>
        <dbReference type="EMBL" id="STO60798.1"/>
    </source>
</evidence>
<evidence type="ECO:0000256" key="1">
    <source>
        <dbReference type="ARBA" id="ARBA00022679"/>
    </source>
</evidence>
<dbReference type="PIRSF" id="PIRSF037382">
    <property type="entry name" value="CCT_LicC"/>
    <property type="match status" value="1"/>
</dbReference>
<dbReference type="InterPro" id="IPR029044">
    <property type="entry name" value="Nucleotide-diphossugar_trans"/>
</dbReference>
<name>A0A1V4B0S0_9PAST</name>
<evidence type="ECO:0000313" key="8">
    <source>
        <dbReference type="Proteomes" id="UP000254496"/>
    </source>
</evidence>
<dbReference type="EMBL" id="UGHF01000001">
    <property type="protein sequence ID" value="STO60798.1"/>
    <property type="molecule type" value="Genomic_DNA"/>
</dbReference>
<dbReference type="Gene3D" id="3.90.550.10">
    <property type="entry name" value="Spore Coat Polysaccharide Biosynthesis Protein SpsA, Chain A"/>
    <property type="match status" value="1"/>
</dbReference>
<dbReference type="InterPro" id="IPR050065">
    <property type="entry name" value="GlmU-like"/>
</dbReference>
<dbReference type="Pfam" id="PF12804">
    <property type="entry name" value="NTP_transf_3"/>
    <property type="match status" value="1"/>
</dbReference>
<organism evidence="5 7">
    <name type="scientific">Canicola haemoglobinophilus</name>
    <dbReference type="NCBI Taxonomy" id="733"/>
    <lineage>
        <taxon>Bacteria</taxon>
        <taxon>Pseudomonadati</taxon>
        <taxon>Pseudomonadota</taxon>
        <taxon>Gammaproteobacteria</taxon>
        <taxon>Pasteurellales</taxon>
        <taxon>Pasteurellaceae</taxon>
        <taxon>Canicola</taxon>
    </lineage>
</organism>
<evidence type="ECO:0000256" key="3">
    <source>
        <dbReference type="ARBA" id="ARBA00022842"/>
    </source>
</evidence>
<keyword evidence="3" id="KW-0460">Magnesium</keyword>
<dbReference type="Proteomes" id="UP000254329">
    <property type="component" value="Unassembled WGS sequence"/>
</dbReference>
<protein>
    <submittedName>
        <fullName evidence="5">LicC protein</fullName>
        <ecNumber evidence="5">2.7.7.9</ecNumber>
    </submittedName>
</protein>
<evidence type="ECO:0000313" key="7">
    <source>
        <dbReference type="Proteomes" id="UP000254329"/>
    </source>
</evidence>
<evidence type="ECO:0000256" key="2">
    <source>
        <dbReference type="ARBA" id="ARBA00022695"/>
    </source>
</evidence>